<evidence type="ECO:0000313" key="1">
    <source>
        <dbReference type="EMBL" id="TYH65121.1"/>
    </source>
</evidence>
<keyword evidence="2" id="KW-1185">Reference proteome</keyword>
<dbReference type="EMBL" id="CM017628">
    <property type="protein sequence ID" value="TYH65121.1"/>
    <property type="molecule type" value="Genomic_DNA"/>
</dbReference>
<sequence>MSWCQIFFTISQETGNQIAMAWRLIKSSNSNQKSPLPYATGNLKDKFCY</sequence>
<evidence type="ECO:0000313" key="2">
    <source>
        <dbReference type="Proteomes" id="UP000322667"/>
    </source>
</evidence>
<reference evidence="1 2" key="1">
    <citation type="submission" date="2019-07" db="EMBL/GenBank/DDBJ databases">
        <title>WGS assembly of Gossypium tomentosum.</title>
        <authorList>
            <person name="Chen Z.J."/>
            <person name="Sreedasyam A."/>
            <person name="Ando A."/>
            <person name="Song Q."/>
            <person name="De L."/>
            <person name="Hulse-Kemp A."/>
            <person name="Ding M."/>
            <person name="Ye W."/>
            <person name="Kirkbride R."/>
            <person name="Jenkins J."/>
            <person name="Plott C."/>
            <person name="Lovell J."/>
            <person name="Lin Y.-M."/>
            <person name="Vaughn R."/>
            <person name="Liu B."/>
            <person name="Li W."/>
            <person name="Simpson S."/>
            <person name="Scheffler B."/>
            <person name="Saski C."/>
            <person name="Grover C."/>
            <person name="Hu G."/>
            <person name="Conover J."/>
            <person name="Carlson J."/>
            <person name="Shu S."/>
            <person name="Boston L."/>
            <person name="Williams M."/>
            <person name="Peterson D."/>
            <person name="Mcgee K."/>
            <person name="Jones D."/>
            <person name="Wendel J."/>
            <person name="Stelly D."/>
            <person name="Grimwood J."/>
            <person name="Schmutz J."/>
        </authorList>
    </citation>
    <scope>NUCLEOTIDE SEQUENCE [LARGE SCALE GENOMIC DNA]</scope>
    <source>
        <strain evidence="1">7179.01</strain>
    </source>
</reference>
<name>A0A5D2KD61_GOSTO</name>
<gene>
    <name evidence="1" type="ORF">ES332_D06G034700v1</name>
</gene>
<accession>A0A5D2KD61</accession>
<dbReference type="AlphaFoldDB" id="A0A5D2KD61"/>
<protein>
    <submittedName>
        <fullName evidence="1">Uncharacterized protein</fullName>
    </submittedName>
</protein>
<proteinExistence type="predicted"/>
<organism evidence="1 2">
    <name type="scientific">Gossypium tomentosum</name>
    <name type="common">Hawaiian cotton</name>
    <name type="synonym">Gossypium sandvicense</name>
    <dbReference type="NCBI Taxonomy" id="34277"/>
    <lineage>
        <taxon>Eukaryota</taxon>
        <taxon>Viridiplantae</taxon>
        <taxon>Streptophyta</taxon>
        <taxon>Embryophyta</taxon>
        <taxon>Tracheophyta</taxon>
        <taxon>Spermatophyta</taxon>
        <taxon>Magnoliopsida</taxon>
        <taxon>eudicotyledons</taxon>
        <taxon>Gunneridae</taxon>
        <taxon>Pentapetalae</taxon>
        <taxon>rosids</taxon>
        <taxon>malvids</taxon>
        <taxon>Malvales</taxon>
        <taxon>Malvaceae</taxon>
        <taxon>Malvoideae</taxon>
        <taxon>Gossypium</taxon>
    </lineage>
</organism>
<dbReference type="Proteomes" id="UP000322667">
    <property type="component" value="Chromosome D06"/>
</dbReference>